<feature type="transmembrane region" description="Helical" evidence="1">
    <location>
        <begin position="20"/>
        <end position="42"/>
    </location>
</feature>
<keyword evidence="1" id="KW-0812">Transmembrane</keyword>
<dbReference type="AlphaFoldDB" id="A0A8T0WQX3"/>
<keyword evidence="3" id="KW-1185">Reference proteome</keyword>
<keyword evidence="1" id="KW-1133">Transmembrane helix</keyword>
<dbReference type="PANTHER" id="PTHR36480">
    <property type="entry name" value="OS06G0118900 PROTEIN-RELATED"/>
    <property type="match status" value="1"/>
</dbReference>
<evidence type="ECO:0000256" key="1">
    <source>
        <dbReference type="SAM" id="Phobius"/>
    </source>
</evidence>
<protein>
    <submittedName>
        <fullName evidence="2">Uncharacterized protein</fullName>
    </submittedName>
</protein>
<evidence type="ECO:0000313" key="2">
    <source>
        <dbReference type="EMBL" id="KAG2650280.1"/>
    </source>
</evidence>
<gene>
    <name evidence="2" type="ORF">PVAP13_1NG225300</name>
</gene>
<proteinExistence type="predicted"/>
<dbReference type="Proteomes" id="UP000823388">
    <property type="component" value="Chromosome 1N"/>
</dbReference>
<sequence length="259" mass="27647">MAVGVGDKRTRFACLETVRFMVAITVSAITVAVVVMVTIAALRPVDFTLSIVNGMDSGTRWSSKVNSSSSSSSLSSSHAVVAATNTTTMQQVAERVNLTFALRAYNPSGRKDIRFDNFTVRVTDMPHFPSFAEMTDIAEFTVPAPFTLKRQGVHKMRSKFSLSDNKTLSYVASTYGASGTFKAMVLVKASIGSSSGGSGTPATTINVVTYYCWPVLVGWTAAFDSPNGGVTCTPRKELSVDVDSLLPRSAAPPAAVYRL</sequence>
<accession>A0A8T0WQX3</accession>
<name>A0A8T0WQX3_PANVG</name>
<organism evidence="2 3">
    <name type="scientific">Panicum virgatum</name>
    <name type="common">Blackwell switchgrass</name>
    <dbReference type="NCBI Taxonomy" id="38727"/>
    <lineage>
        <taxon>Eukaryota</taxon>
        <taxon>Viridiplantae</taxon>
        <taxon>Streptophyta</taxon>
        <taxon>Embryophyta</taxon>
        <taxon>Tracheophyta</taxon>
        <taxon>Spermatophyta</taxon>
        <taxon>Magnoliopsida</taxon>
        <taxon>Liliopsida</taxon>
        <taxon>Poales</taxon>
        <taxon>Poaceae</taxon>
        <taxon>PACMAD clade</taxon>
        <taxon>Panicoideae</taxon>
        <taxon>Panicodae</taxon>
        <taxon>Paniceae</taxon>
        <taxon>Panicinae</taxon>
        <taxon>Panicum</taxon>
        <taxon>Panicum sect. Hiantes</taxon>
    </lineage>
</organism>
<evidence type="ECO:0000313" key="3">
    <source>
        <dbReference type="Proteomes" id="UP000823388"/>
    </source>
</evidence>
<keyword evidence="1" id="KW-0472">Membrane</keyword>
<dbReference type="EMBL" id="CM029038">
    <property type="protein sequence ID" value="KAG2650280.1"/>
    <property type="molecule type" value="Genomic_DNA"/>
</dbReference>
<reference evidence="2" key="1">
    <citation type="submission" date="2020-05" db="EMBL/GenBank/DDBJ databases">
        <title>WGS assembly of Panicum virgatum.</title>
        <authorList>
            <person name="Lovell J.T."/>
            <person name="Jenkins J."/>
            <person name="Shu S."/>
            <person name="Juenger T.E."/>
            <person name="Schmutz J."/>
        </authorList>
    </citation>
    <scope>NUCLEOTIDE SEQUENCE</scope>
    <source>
        <strain evidence="2">AP13</strain>
    </source>
</reference>
<dbReference type="PANTHER" id="PTHR36480:SF10">
    <property type="entry name" value="LATE EMBRYOGENESIS ABUNDANT PROTEIN LEA-2 SUBGROUP DOMAIN-CONTAINING PROTEIN"/>
    <property type="match status" value="1"/>
</dbReference>
<comment type="caution">
    <text evidence="2">The sequence shown here is derived from an EMBL/GenBank/DDBJ whole genome shotgun (WGS) entry which is preliminary data.</text>
</comment>